<dbReference type="EMBL" id="CNFT01000552">
    <property type="protein sequence ID" value="CKR90528.1"/>
    <property type="molecule type" value="Genomic_DNA"/>
</dbReference>
<evidence type="ECO:0000313" key="3">
    <source>
        <dbReference type="Proteomes" id="UP000050164"/>
    </source>
</evidence>
<feature type="compositionally biased region" description="Polar residues" evidence="1">
    <location>
        <begin position="13"/>
        <end position="24"/>
    </location>
</feature>
<organism evidence="2 3">
    <name type="scientific">Mycobacterium tuberculosis</name>
    <dbReference type="NCBI Taxonomy" id="1773"/>
    <lineage>
        <taxon>Bacteria</taxon>
        <taxon>Bacillati</taxon>
        <taxon>Actinomycetota</taxon>
        <taxon>Actinomycetes</taxon>
        <taxon>Mycobacteriales</taxon>
        <taxon>Mycobacteriaceae</taxon>
        <taxon>Mycobacterium</taxon>
        <taxon>Mycobacterium tuberculosis complex</taxon>
    </lineage>
</organism>
<feature type="region of interest" description="Disordered" evidence="1">
    <location>
        <begin position="1"/>
        <end position="104"/>
    </location>
</feature>
<dbReference type="AlphaFoldDB" id="A0A655A0A0"/>
<dbReference type="Proteomes" id="UP000050164">
    <property type="component" value="Unassembled WGS sequence"/>
</dbReference>
<sequence length="166" mass="16634">MPSPDQIPASPQPYASDNQTSGKKPTNALATVAVRMNAASPAPSSTPSTAKTIPAKGNWTTMNHHGTPIAASTDRSSVNSPGSTEEPSPNAAAKIPAANSENAVTRHATALACPASPAPNAAPTSDCAAIASESRTSARRPHNCNTTWWAASAAAPNLAATAAAET</sequence>
<feature type="compositionally biased region" description="Polar residues" evidence="1">
    <location>
        <begin position="73"/>
        <end position="87"/>
    </location>
</feature>
<evidence type="ECO:0000313" key="2">
    <source>
        <dbReference type="EMBL" id="CKR90528.1"/>
    </source>
</evidence>
<proteinExistence type="predicted"/>
<protein>
    <submittedName>
        <fullName evidence="2">Uncharacterized protein</fullName>
    </submittedName>
</protein>
<reference evidence="2 3" key="1">
    <citation type="submission" date="2015-03" db="EMBL/GenBank/DDBJ databases">
        <authorList>
            <consortium name="Pathogen Informatics"/>
        </authorList>
    </citation>
    <scope>NUCLEOTIDE SEQUENCE [LARGE SCALE GENOMIC DNA]</scope>
    <source>
        <strain evidence="2 3">Bir 185</strain>
    </source>
</reference>
<evidence type="ECO:0000256" key="1">
    <source>
        <dbReference type="SAM" id="MobiDB-lite"/>
    </source>
</evidence>
<accession>A0A655A0A0</accession>
<gene>
    <name evidence="2" type="ORF">ERS027659_02369</name>
</gene>
<feature type="compositionally biased region" description="Low complexity" evidence="1">
    <location>
        <begin position="38"/>
        <end position="55"/>
    </location>
</feature>
<name>A0A655A0A0_MYCTX</name>